<name>J9R844_RIEAN</name>
<dbReference type="EMBL" id="CP003787">
    <property type="protein sequence ID" value="AFR35897.1"/>
    <property type="molecule type" value="Genomic_DNA"/>
</dbReference>
<keyword evidence="3" id="KW-1185">Reference proteome</keyword>
<sequence length="77" mass="8960">MLNTFWNNFVYLFGSLFTTSAYLVREKPVYNEDFMSKFTNEKDKKKLDAAVAKLKAGVKTEETITLENKEEVTITIR</sequence>
<proteinExistence type="predicted"/>
<dbReference type="KEGG" id="rag:B739_1299"/>
<evidence type="ECO:0000313" key="3">
    <source>
        <dbReference type="Proteomes" id="UP000006276"/>
    </source>
</evidence>
<dbReference type="Proteomes" id="UP000006276">
    <property type="component" value="Chromosome"/>
</dbReference>
<organism evidence="2 3">
    <name type="scientific">Riemerella anatipestifer RA-CH-1</name>
    <dbReference type="NCBI Taxonomy" id="1228997"/>
    <lineage>
        <taxon>Bacteria</taxon>
        <taxon>Pseudomonadati</taxon>
        <taxon>Bacteroidota</taxon>
        <taxon>Flavobacteriia</taxon>
        <taxon>Flavobacteriales</taxon>
        <taxon>Weeksellaceae</taxon>
        <taxon>Riemerella</taxon>
    </lineage>
</organism>
<evidence type="ECO:0000256" key="1">
    <source>
        <dbReference type="SAM" id="Phobius"/>
    </source>
</evidence>
<dbReference type="HOGENOM" id="CLU_2635779_0_0_10"/>
<keyword evidence="1" id="KW-0812">Transmembrane</keyword>
<feature type="transmembrane region" description="Helical" evidence="1">
    <location>
        <begin position="6"/>
        <end position="24"/>
    </location>
</feature>
<dbReference type="RefSeq" id="WP_014938230.1">
    <property type="nucleotide sequence ID" value="NC_018609.1"/>
</dbReference>
<protein>
    <submittedName>
        <fullName evidence="2">Uncharacterized protein</fullName>
    </submittedName>
</protein>
<accession>J9R844</accession>
<evidence type="ECO:0000313" key="2">
    <source>
        <dbReference type="EMBL" id="AFR35897.1"/>
    </source>
</evidence>
<keyword evidence="1" id="KW-0472">Membrane</keyword>
<dbReference type="PATRIC" id="fig|1228997.3.peg.1296"/>
<keyword evidence="1" id="KW-1133">Transmembrane helix</keyword>
<reference evidence="2 3" key="1">
    <citation type="submission" date="2012-09" db="EMBL/GenBank/DDBJ databases">
        <title>Riemerella anatipestifer vaccine strains.</title>
        <authorList>
            <person name="Chun C.A."/>
            <person name="Shu W.M."/>
            <person name="Kang Z.D."/>
            <person name="Jia W.X."/>
        </authorList>
    </citation>
    <scope>NUCLEOTIDE SEQUENCE [LARGE SCALE GENOMIC DNA]</scope>
    <source>
        <strain evidence="2 3">RA-CH-1</strain>
    </source>
</reference>
<gene>
    <name evidence="2" type="ORF">B739_1299</name>
</gene>
<dbReference type="AlphaFoldDB" id="J9R844"/>